<keyword evidence="2" id="KW-1185">Reference proteome</keyword>
<sequence length="73" mass="8381">MIRPEADNTVFLHSQPLLTSAKRHALLSLGKHTRGLFLRYQEILKKTFYYAGINVYPADCLVDLADIKCQFIL</sequence>
<accession>A0A0W0Z5X9</accession>
<dbReference type="EMBL" id="LNYX01000013">
    <property type="protein sequence ID" value="KTD64513.1"/>
    <property type="molecule type" value="Genomic_DNA"/>
</dbReference>
<evidence type="ECO:0000313" key="1">
    <source>
        <dbReference type="EMBL" id="KTD64513.1"/>
    </source>
</evidence>
<reference evidence="1 2" key="1">
    <citation type="submission" date="2015-11" db="EMBL/GenBank/DDBJ databases">
        <title>Genomic analysis of 38 Legionella species identifies large and diverse effector repertoires.</title>
        <authorList>
            <person name="Burstein D."/>
            <person name="Amaro F."/>
            <person name="Zusman T."/>
            <person name="Lifshitz Z."/>
            <person name="Cohen O."/>
            <person name="Gilbert J.A."/>
            <person name="Pupko T."/>
            <person name="Shuman H.A."/>
            <person name="Segal G."/>
        </authorList>
    </citation>
    <scope>NUCLEOTIDE SEQUENCE [LARGE SCALE GENOMIC DNA]</scope>
    <source>
        <strain evidence="1 2">Mt.St.Helens-9</strain>
    </source>
</reference>
<comment type="caution">
    <text evidence="1">The sequence shown here is derived from an EMBL/GenBank/DDBJ whole genome shotgun (WGS) entry which is preliminary data.</text>
</comment>
<dbReference type="AlphaFoldDB" id="A0A0W0Z5X9"/>
<dbReference type="Proteomes" id="UP000054877">
    <property type="component" value="Unassembled WGS sequence"/>
</dbReference>
<name>A0A0W0Z5X9_LEGSP</name>
<proteinExistence type="predicted"/>
<organism evidence="1 2">
    <name type="scientific">Legionella spiritensis</name>
    <dbReference type="NCBI Taxonomy" id="452"/>
    <lineage>
        <taxon>Bacteria</taxon>
        <taxon>Pseudomonadati</taxon>
        <taxon>Pseudomonadota</taxon>
        <taxon>Gammaproteobacteria</taxon>
        <taxon>Legionellales</taxon>
        <taxon>Legionellaceae</taxon>
        <taxon>Legionella</taxon>
    </lineage>
</organism>
<gene>
    <name evidence="1" type="ORF">Lspi_1320</name>
</gene>
<evidence type="ECO:0000313" key="2">
    <source>
        <dbReference type="Proteomes" id="UP000054877"/>
    </source>
</evidence>
<dbReference type="PATRIC" id="fig|452.5.peg.1458"/>
<protein>
    <submittedName>
        <fullName evidence="1">Uncharacterized protein</fullName>
    </submittedName>
</protein>